<evidence type="ECO:0000313" key="4">
    <source>
        <dbReference type="Proteomes" id="UP000241890"/>
    </source>
</evidence>
<dbReference type="Proteomes" id="UP000241890">
    <property type="component" value="Unassembled WGS sequence"/>
</dbReference>
<dbReference type="AlphaFoldDB" id="A0A2R5GWW2"/>
<keyword evidence="2" id="KW-0802">TPR repeat</keyword>
<dbReference type="OrthoDB" id="197174at2759"/>
<dbReference type="InterPro" id="IPR011990">
    <property type="entry name" value="TPR-like_helical_dom_sf"/>
</dbReference>
<comment type="caution">
    <text evidence="3">The sequence shown here is derived from an EMBL/GenBank/DDBJ whole genome shotgun (WGS) entry which is preliminary data.</text>
</comment>
<gene>
    <name evidence="3" type="ORF">FCC1311_112882</name>
</gene>
<dbReference type="Pfam" id="PF13424">
    <property type="entry name" value="TPR_12"/>
    <property type="match status" value="1"/>
</dbReference>
<accession>A0A2R5GWW2</accession>
<keyword evidence="1" id="KW-0677">Repeat</keyword>
<name>A0A2R5GWW2_9STRA</name>
<dbReference type="SUPFAM" id="SSF48452">
    <property type="entry name" value="TPR-like"/>
    <property type="match status" value="1"/>
</dbReference>
<evidence type="ECO:0000313" key="3">
    <source>
        <dbReference type="EMBL" id="GBG35065.1"/>
    </source>
</evidence>
<keyword evidence="4" id="KW-1185">Reference proteome</keyword>
<dbReference type="EMBL" id="BEYU01000273">
    <property type="protein sequence ID" value="GBG35065.1"/>
    <property type="molecule type" value="Genomic_DNA"/>
</dbReference>
<dbReference type="PANTHER" id="PTHR45641:SF19">
    <property type="entry name" value="NEPHROCYSTIN-3"/>
    <property type="match status" value="1"/>
</dbReference>
<proteinExistence type="predicted"/>
<dbReference type="Gene3D" id="1.25.40.10">
    <property type="entry name" value="Tetratricopeptide repeat domain"/>
    <property type="match status" value="1"/>
</dbReference>
<reference evidence="3 4" key="1">
    <citation type="submission" date="2017-12" db="EMBL/GenBank/DDBJ databases">
        <title>Sequencing, de novo assembly and annotation of complete genome of a new Thraustochytrid species, strain FCC1311.</title>
        <authorList>
            <person name="Sedici K."/>
            <person name="Godart F."/>
            <person name="Aiese Cigliano R."/>
            <person name="Sanseverino W."/>
            <person name="Barakat M."/>
            <person name="Ortet P."/>
            <person name="Marechal E."/>
            <person name="Cagnac O."/>
            <person name="Amato A."/>
        </authorList>
    </citation>
    <scope>NUCLEOTIDE SEQUENCE [LARGE SCALE GENOMIC DNA]</scope>
</reference>
<evidence type="ECO:0000256" key="2">
    <source>
        <dbReference type="ARBA" id="ARBA00022803"/>
    </source>
</evidence>
<dbReference type="InParanoid" id="A0A2R5GWW2"/>
<sequence>MRRARFVYDSHGRYEEALAYYEEALSRGKGSLGDRHPDVATTLNNIALVYASQGRYEKALAYGGFASTAASRRPRIAGHTKCTPLPPTDRGCWEMEMT</sequence>
<organism evidence="3 4">
    <name type="scientific">Hondaea fermentalgiana</name>
    <dbReference type="NCBI Taxonomy" id="2315210"/>
    <lineage>
        <taxon>Eukaryota</taxon>
        <taxon>Sar</taxon>
        <taxon>Stramenopiles</taxon>
        <taxon>Bigyra</taxon>
        <taxon>Labyrinthulomycetes</taxon>
        <taxon>Thraustochytrida</taxon>
        <taxon>Thraustochytriidae</taxon>
        <taxon>Hondaea</taxon>
    </lineage>
</organism>
<evidence type="ECO:0000256" key="1">
    <source>
        <dbReference type="ARBA" id="ARBA00022737"/>
    </source>
</evidence>
<dbReference type="PANTHER" id="PTHR45641">
    <property type="entry name" value="TETRATRICOPEPTIDE REPEAT PROTEIN (AFU_ORTHOLOGUE AFUA_6G03870)"/>
    <property type="match status" value="1"/>
</dbReference>
<protein>
    <submittedName>
        <fullName evidence="3">Kinesin light chain</fullName>
    </submittedName>
</protein>